<dbReference type="EMBL" id="GBRH01249754">
    <property type="protein sequence ID" value="JAD48141.1"/>
    <property type="molecule type" value="Transcribed_RNA"/>
</dbReference>
<protein>
    <submittedName>
        <fullName evidence="1">Uncharacterized protein</fullName>
    </submittedName>
</protein>
<reference evidence="1" key="2">
    <citation type="journal article" date="2015" name="Data Brief">
        <title>Shoot transcriptome of the giant reed, Arundo donax.</title>
        <authorList>
            <person name="Barrero R.A."/>
            <person name="Guerrero F.D."/>
            <person name="Moolhuijzen P."/>
            <person name="Goolsby J.A."/>
            <person name="Tidwell J."/>
            <person name="Bellgard S.E."/>
            <person name="Bellgard M.I."/>
        </authorList>
    </citation>
    <scope>NUCLEOTIDE SEQUENCE</scope>
    <source>
        <tissue evidence="1">Shoot tissue taken approximately 20 cm above the soil surface</tissue>
    </source>
</reference>
<proteinExistence type="predicted"/>
<accession>A0A0A9AAQ2</accession>
<evidence type="ECO:0000313" key="1">
    <source>
        <dbReference type="EMBL" id="JAD48141.1"/>
    </source>
</evidence>
<dbReference type="AlphaFoldDB" id="A0A0A9AAQ2"/>
<sequence>MLGSIPSWSISACTARMSSHLAVSRSTHSKRLHSLTSGATPWRAISRKAERHKVEEVVGAGL</sequence>
<name>A0A0A9AAQ2_ARUDO</name>
<reference evidence="1" key="1">
    <citation type="submission" date="2014-09" db="EMBL/GenBank/DDBJ databases">
        <authorList>
            <person name="Magalhaes I.L.F."/>
            <person name="Oliveira U."/>
            <person name="Santos F.R."/>
            <person name="Vidigal T.H.D.A."/>
            <person name="Brescovit A.D."/>
            <person name="Santos A.J."/>
        </authorList>
    </citation>
    <scope>NUCLEOTIDE SEQUENCE</scope>
    <source>
        <tissue evidence="1">Shoot tissue taken approximately 20 cm above the soil surface</tissue>
    </source>
</reference>
<organism evidence="1">
    <name type="scientific">Arundo donax</name>
    <name type="common">Giant reed</name>
    <name type="synonym">Donax arundinaceus</name>
    <dbReference type="NCBI Taxonomy" id="35708"/>
    <lineage>
        <taxon>Eukaryota</taxon>
        <taxon>Viridiplantae</taxon>
        <taxon>Streptophyta</taxon>
        <taxon>Embryophyta</taxon>
        <taxon>Tracheophyta</taxon>
        <taxon>Spermatophyta</taxon>
        <taxon>Magnoliopsida</taxon>
        <taxon>Liliopsida</taxon>
        <taxon>Poales</taxon>
        <taxon>Poaceae</taxon>
        <taxon>PACMAD clade</taxon>
        <taxon>Arundinoideae</taxon>
        <taxon>Arundineae</taxon>
        <taxon>Arundo</taxon>
    </lineage>
</organism>